<dbReference type="SUPFAM" id="SSF47413">
    <property type="entry name" value="lambda repressor-like DNA-binding domains"/>
    <property type="match status" value="1"/>
</dbReference>
<name>A0A2A7SC53_BURGA</name>
<dbReference type="Proteomes" id="UP000220629">
    <property type="component" value="Unassembled WGS sequence"/>
</dbReference>
<dbReference type="InterPro" id="IPR001387">
    <property type="entry name" value="Cro/C1-type_HTH"/>
</dbReference>
<accession>A0A2A7SC53</accession>
<sequence length="186" mass="20483">MTVHDRIAERLRVLRDARGWSLETLAEHSGVSRSNISLIERGQSSPTAVVLDKLATALAVPLSSLFGESGESEAPSPIARAADQPLWTDPASGYQRRQLSPALRSPIQLVEVHFPPGARVHFDTSARDADIHQQIWLLEGVMEITAGTTAWRLEAGDCVAMRLDSPMQFHNPTRRPARYLVALSTR</sequence>
<organism evidence="3 4">
    <name type="scientific">Burkholderia gladioli</name>
    <name type="common">Pseudomonas marginata</name>
    <name type="synonym">Phytomonas marginata</name>
    <dbReference type="NCBI Taxonomy" id="28095"/>
    <lineage>
        <taxon>Bacteria</taxon>
        <taxon>Pseudomonadati</taxon>
        <taxon>Pseudomonadota</taxon>
        <taxon>Betaproteobacteria</taxon>
        <taxon>Burkholderiales</taxon>
        <taxon>Burkholderiaceae</taxon>
        <taxon>Burkholderia</taxon>
    </lineage>
</organism>
<dbReference type="GO" id="GO:0003677">
    <property type="term" value="F:DNA binding"/>
    <property type="evidence" value="ECO:0007669"/>
    <property type="project" value="UniProtKB-KW"/>
</dbReference>
<dbReference type="AlphaFoldDB" id="A0A2A7SC53"/>
<comment type="caution">
    <text evidence="3">The sequence shown here is derived from an EMBL/GenBank/DDBJ whole genome shotgun (WGS) entry which is preliminary data.</text>
</comment>
<dbReference type="Gene3D" id="1.10.260.40">
    <property type="entry name" value="lambda repressor-like DNA-binding domains"/>
    <property type="match status" value="1"/>
</dbReference>
<evidence type="ECO:0000313" key="4">
    <source>
        <dbReference type="Proteomes" id="UP000220629"/>
    </source>
</evidence>
<evidence type="ECO:0000313" key="3">
    <source>
        <dbReference type="EMBL" id="PEH40865.1"/>
    </source>
</evidence>
<gene>
    <name evidence="3" type="ORF">CRM94_01070</name>
</gene>
<dbReference type="GO" id="GO:0003700">
    <property type="term" value="F:DNA-binding transcription factor activity"/>
    <property type="evidence" value="ECO:0007669"/>
    <property type="project" value="TreeGrafter"/>
</dbReference>
<dbReference type="CDD" id="cd00093">
    <property type="entry name" value="HTH_XRE"/>
    <property type="match status" value="1"/>
</dbReference>
<keyword evidence="1" id="KW-0238">DNA-binding</keyword>
<evidence type="ECO:0000259" key="2">
    <source>
        <dbReference type="PROSITE" id="PS50943"/>
    </source>
</evidence>
<dbReference type="PROSITE" id="PS50943">
    <property type="entry name" value="HTH_CROC1"/>
    <property type="match status" value="1"/>
</dbReference>
<dbReference type="PANTHER" id="PTHR46797">
    <property type="entry name" value="HTH-TYPE TRANSCRIPTIONAL REGULATOR"/>
    <property type="match status" value="1"/>
</dbReference>
<feature type="domain" description="HTH cro/C1-type" evidence="2">
    <location>
        <begin position="11"/>
        <end position="65"/>
    </location>
</feature>
<dbReference type="CDD" id="cd02209">
    <property type="entry name" value="cupin_XRE_C"/>
    <property type="match status" value="1"/>
</dbReference>
<dbReference type="Pfam" id="PF13560">
    <property type="entry name" value="HTH_31"/>
    <property type="match status" value="1"/>
</dbReference>
<reference evidence="4" key="1">
    <citation type="submission" date="2017-09" db="EMBL/GenBank/DDBJ databases">
        <title>FDA dAtabase for Regulatory Grade micrObial Sequences (FDA-ARGOS): Supporting development and validation of Infectious Disease Dx tests.</title>
        <authorList>
            <person name="Minogue T."/>
            <person name="Wolcott M."/>
            <person name="Wasieloski L."/>
            <person name="Aguilar W."/>
            <person name="Moore D."/>
            <person name="Tallon L."/>
            <person name="Sadzewicz L."/>
            <person name="Ott S."/>
            <person name="Zhao X."/>
            <person name="Nagaraj S."/>
            <person name="Vavikolanu K."/>
            <person name="Aluvathingal J."/>
            <person name="Nadendla S."/>
            <person name="Sichtig H."/>
        </authorList>
    </citation>
    <scope>NUCLEOTIDE SEQUENCE [LARGE SCALE GENOMIC DNA]</scope>
    <source>
        <strain evidence="4">FDAARGOS_390</strain>
    </source>
</reference>
<evidence type="ECO:0000256" key="1">
    <source>
        <dbReference type="ARBA" id="ARBA00023125"/>
    </source>
</evidence>
<dbReference type="PANTHER" id="PTHR46797:SF10">
    <property type="entry name" value="BLR1115 PROTEIN"/>
    <property type="match status" value="1"/>
</dbReference>
<dbReference type="GO" id="GO:0005829">
    <property type="term" value="C:cytosol"/>
    <property type="evidence" value="ECO:0007669"/>
    <property type="project" value="TreeGrafter"/>
</dbReference>
<dbReference type="InterPro" id="IPR050807">
    <property type="entry name" value="TransReg_Diox_bact_type"/>
</dbReference>
<dbReference type="InterPro" id="IPR014710">
    <property type="entry name" value="RmlC-like_jellyroll"/>
</dbReference>
<dbReference type="Gene3D" id="2.60.120.10">
    <property type="entry name" value="Jelly Rolls"/>
    <property type="match status" value="1"/>
</dbReference>
<dbReference type="EMBL" id="PDDY01000001">
    <property type="protein sequence ID" value="PEH40865.1"/>
    <property type="molecule type" value="Genomic_DNA"/>
</dbReference>
<dbReference type="RefSeq" id="WP_096751966.1">
    <property type="nucleotide sequence ID" value="NZ_CADEPO010000010.1"/>
</dbReference>
<dbReference type="SUPFAM" id="SSF51182">
    <property type="entry name" value="RmlC-like cupins"/>
    <property type="match status" value="1"/>
</dbReference>
<proteinExistence type="predicted"/>
<dbReference type="InterPro" id="IPR011051">
    <property type="entry name" value="RmlC_Cupin_sf"/>
</dbReference>
<dbReference type="InterPro" id="IPR010982">
    <property type="entry name" value="Lambda_DNA-bd_dom_sf"/>
</dbReference>
<protein>
    <submittedName>
        <fullName evidence="3">XRE family transcriptional regulator</fullName>
    </submittedName>
</protein>
<dbReference type="SMART" id="SM00530">
    <property type="entry name" value="HTH_XRE"/>
    <property type="match status" value="1"/>
</dbReference>